<dbReference type="GO" id="GO:0010088">
    <property type="term" value="P:phloem development"/>
    <property type="evidence" value="ECO:0007669"/>
    <property type="project" value="InterPro"/>
</dbReference>
<dbReference type="AlphaFoldDB" id="A0AA86STZ0"/>
<dbReference type="PANTHER" id="PTHR33232:SF17">
    <property type="entry name" value="SIEVE ELEMENT OCCLUSION-RELATED"/>
    <property type="match status" value="1"/>
</dbReference>
<feature type="domain" description="Sieve element occlusion N-terminal" evidence="1">
    <location>
        <begin position="24"/>
        <end position="289"/>
    </location>
</feature>
<dbReference type="EMBL" id="OY731403">
    <property type="protein sequence ID" value="CAJ1965048.1"/>
    <property type="molecule type" value="Genomic_DNA"/>
</dbReference>
<evidence type="ECO:0000259" key="2">
    <source>
        <dbReference type="Pfam" id="PF14577"/>
    </source>
</evidence>
<keyword evidence="4" id="KW-1185">Reference proteome</keyword>
<dbReference type="Pfam" id="PF14577">
    <property type="entry name" value="SEO_C"/>
    <property type="match status" value="1"/>
</dbReference>
<reference evidence="3" key="1">
    <citation type="submission" date="2023-10" db="EMBL/GenBank/DDBJ databases">
        <authorList>
            <person name="Domelevo Entfellner J.-B."/>
        </authorList>
    </citation>
    <scope>NUCLEOTIDE SEQUENCE</scope>
</reference>
<dbReference type="Proteomes" id="UP001189624">
    <property type="component" value="Chromosome 6"/>
</dbReference>
<proteinExistence type="predicted"/>
<dbReference type="PANTHER" id="PTHR33232">
    <property type="entry name" value="PROTEIN SIEVE ELEMENT OCCLUSION B-LIKE"/>
    <property type="match status" value="1"/>
</dbReference>
<organism evidence="3 4">
    <name type="scientific">Sphenostylis stenocarpa</name>
    <dbReference type="NCBI Taxonomy" id="92480"/>
    <lineage>
        <taxon>Eukaryota</taxon>
        <taxon>Viridiplantae</taxon>
        <taxon>Streptophyta</taxon>
        <taxon>Embryophyta</taxon>
        <taxon>Tracheophyta</taxon>
        <taxon>Spermatophyta</taxon>
        <taxon>Magnoliopsida</taxon>
        <taxon>eudicotyledons</taxon>
        <taxon>Gunneridae</taxon>
        <taxon>Pentapetalae</taxon>
        <taxon>rosids</taxon>
        <taxon>fabids</taxon>
        <taxon>Fabales</taxon>
        <taxon>Fabaceae</taxon>
        <taxon>Papilionoideae</taxon>
        <taxon>50 kb inversion clade</taxon>
        <taxon>NPAAA clade</taxon>
        <taxon>indigoferoid/millettioid clade</taxon>
        <taxon>Phaseoleae</taxon>
        <taxon>Sphenostylis</taxon>
    </lineage>
</organism>
<protein>
    <recommendedName>
        <fullName evidence="5">Protein SIEVE ELEMENT OCCLUSION B</fullName>
    </recommendedName>
</protein>
<name>A0AA86STZ0_9FABA</name>
<gene>
    <name evidence="3" type="ORF">AYBTSS11_LOCUS20636</name>
</gene>
<evidence type="ECO:0000259" key="1">
    <source>
        <dbReference type="Pfam" id="PF14576"/>
    </source>
</evidence>
<evidence type="ECO:0000313" key="4">
    <source>
        <dbReference type="Proteomes" id="UP001189624"/>
    </source>
</evidence>
<sequence>MSSKQVSSNTPQQEKLLLNPFDVNDDQMLERIYITHFHCVEKYDVATLYSIASNVINQSIVIADLIKEKERQEIEQDREEKDPLISFQRLPVLKRIACQMICTARGEQYAHQTTMLILEQLRDYSWDAKAVIALAAFALEYGKFWQLAPTPRDKLGKSLAELNGLHSIMENIQQLANFNNLVNKVMQVVKCITDWKKLITAEFNVKDVPSLTDTMHEIPVLAYWTISTLVTFTSHIDFLGEKGYRYDLSKFDYKLDCLLKSFKEHQDKCNTQIGRIEDYSKRKDIINNTTETDIVKFLEALIIPTDRQDPRPVVYDVGNRKPVVMGVFKNKYVLLFISGVDNIEYETKLLISIDGKLKEETKEVEGYKEETKEVEGYRKEDFSILWIPIVSVWDEEQRKKVENVTEVGWYVVKEFNFQTGIDLIKEVFNYKGSPIILLISPQGKVENPDAKQIISTWGIEGFPFRTSDLTRLTQQWNWFWTEMKSLSPTIRKLTDRDCYIFIYGGTNTKWINDFTTVVKKWKNSGTFNLVETTIESYQLGSESPKIIPRFWITIDNLLASRKLTKKGGEEVEDSTTKEIKDLLFLKQDPNGWAILSKGSHVKLLGRGEAMLRTVTDFEVWKEKLDHEVSFDVVFKDYYNKCKDKSVPQRCEHREFANYPTDILAHIPCPNKCGHEMEVASVKYKCCHGHESDDIP</sequence>
<dbReference type="Pfam" id="PF14576">
    <property type="entry name" value="SEO_N"/>
    <property type="match status" value="1"/>
</dbReference>
<evidence type="ECO:0008006" key="5">
    <source>
        <dbReference type="Google" id="ProtNLM"/>
    </source>
</evidence>
<dbReference type="InterPro" id="IPR027942">
    <property type="entry name" value="SEO_N"/>
</dbReference>
<feature type="domain" description="Sieve element occlusion C-terminal" evidence="2">
    <location>
        <begin position="543"/>
        <end position="687"/>
    </location>
</feature>
<accession>A0AA86STZ0</accession>
<evidence type="ECO:0000313" key="3">
    <source>
        <dbReference type="EMBL" id="CAJ1965048.1"/>
    </source>
</evidence>
<dbReference type="InterPro" id="IPR027944">
    <property type="entry name" value="SEO_C"/>
</dbReference>
<dbReference type="Gramene" id="rna-AYBTSS11_LOCUS20636">
    <property type="protein sequence ID" value="CAJ1965048.1"/>
    <property type="gene ID" value="gene-AYBTSS11_LOCUS20636"/>
</dbReference>
<dbReference type="InterPro" id="IPR039299">
    <property type="entry name" value="SEOA"/>
</dbReference>